<evidence type="ECO:0000256" key="1">
    <source>
        <dbReference type="ARBA" id="ARBA00001968"/>
    </source>
</evidence>
<evidence type="ECO:0000313" key="4">
    <source>
        <dbReference type="EMBL" id="CAH1274742.1"/>
    </source>
</evidence>
<keyword evidence="5" id="KW-1185">Reference proteome</keyword>
<protein>
    <submittedName>
        <fullName evidence="4">Hypp5410 protein</fullName>
    </submittedName>
</protein>
<name>A0A8K0AIJ2_BRALA</name>
<dbReference type="OrthoDB" id="10051515at2759"/>
<dbReference type="EMBL" id="OV696694">
    <property type="protein sequence ID" value="CAH1274742.1"/>
    <property type="molecule type" value="Genomic_DNA"/>
</dbReference>
<feature type="domain" description="DDE Tnp4" evidence="3">
    <location>
        <begin position="65"/>
        <end position="147"/>
    </location>
</feature>
<comment type="cofactor">
    <cofactor evidence="1">
        <name>a divalent metal cation</name>
        <dbReference type="ChEBI" id="CHEBI:60240"/>
    </cofactor>
</comment>
<accession>A0A8K0AIJ2</accession>
<evidence type="ECO:0000259" key="3">
    <source>
        <dbReference type="Pfam" id="PF13359"/>
    </source>
</evidence>
<dbReference type="Proteomes" id="UP000838412">
    <property type="component" value="Chromosome 9"/>
</dbReference>
<keyword evidence="2" id="KW-0479">Metal-binding</keyword>
<reference evidence="4" key="1">
    <citation type="submission" date="2022-01" db="EMBL/GenBank/DDBJ databases">
        <authorList>
            <person name="Braso-Vives M."/>
        </authorList>
    </citation>
    <scope>NUCLEOTIDE SEQUENCE</scope>
</reference>
<dbReference type="GO" id="GO:0046872">
    <property type="term" value="F:metal ion binding"/>
    <property type="evidence" value="ECO:0007669"/>
    <property type="project" value="UniProtKB-KW"/>
</dbReference>
<sequence length="185" mass="21995">MQELRLEDEGSFYNYLRMEPNIFDELLQRPKDHQLIQNAEEVCHQDLVDGTINLPDPDPLPNDDCDTPYFILWNDAFALRTYMMKPYSLRGLTKQHRIYNYRISRGRRVVENTFCILAQRFQVLLTTMQQYPKVVQDVLEACICLHNLMRDRYPALQNDALDNEDDDHNLLSGEWRETANMHEIE</sequence>
<gene>
    <name evidence="4" type="primary">Hypp5410</name>
    <name evidence="4" type="ORF">BLAG_LOCUS25675</name>
</gene>
<evidence type="ECO:0000313" key="5">
    <source>
        <dbReference type="Proteomes" id="UP000838412"/>
    </source>
</evidence>
<dbReference type="Pfam" id="PF13359">
    <property type="entry name" value="DDE_Tnp_4"/>
    <property type="match status" value="1"/>
</dbReference>
<proteinExistence type="predicted"/>
<dbReference type="InterPro" id="IPR027806">
    <property type="entry name" value="HARBI1_dom"/>
</dbReference>
<dbReference type="AlphaFoldDB" id="A0A8K0AIJ2"/>
<evidence type="ECO:0000256" key="2">
    <source>
        <dbReference type="ARBA" id="ARBA00022723"/>
    </source>
</evidence>
<organism evidence="4 5">
    <name type="scientific">Branchiostoma lanceolatum</name>
    <name type="common">Common lancelet</name>
    <name type="synonym">Amphioxus lanceolatum</name>
    <dbReference type="NCBI Taxonomy" id="7740"/>
    <lineage>
        <taxon>Eukaryota</taxon>
        <taxon>Metazoa</taxon>
        <taxon>Chordata</taxon>
        <taxon>Cephalochordata</taxon>
        <taxon>Leptocardii</taxon>
        <taxon>Amphioxiformes</taxon>
        <taxon>Branchiostomatidae</taxon>
        <taxon>Branchiostoma</taxon>
    </lineage>
</organism>